<accession>A0A382YJM9</accession>
<dbReference type="EMBL" id="UINC01176394">
    <property type="protein sequence ID" value="SVD83496.1"/>
    <property type="molecule type" value="Genomic_DNA"/>
</dbReference>
<dbReference type="Gene3D" id="2.120.10.30">
    <property type="entry name" value="TolB, C-terminal domain"/>
    <property type="match status" value="1"/>
</dbReference>
<dbReference type="InterPro" id="IPR011042">
    <property type="entry name" value="6-blade_b-propeller_TolB-like"/>
</dbReference>
<evidence type="ECO:0000313" key="1">
    <source>
        <dbReference type="EMBL" id="SVD83496.1"/>
    </source>
</evidence>
<reference evidence="1" key="1">
    <citation type="submission" date="2018-05" db="EMBL/GenBank/DDBJ databases">
        <authorList>
            <person name="Lanie J.A."/>
            <person name="Ng W.-L."/>
            <person name="Kazmierczak K.M."/>
            <person name="Andrzejewski T.M."/>
            <person name="Davidsen T.M."/>
            <person name="Wayne K.J."/>
            <person name="Tettelin H."/>
            <person name="Glass J.I."/>
            <person name="Rusch D."/>
            <person name="Podicherti R."/>
            <person name="Tsui H.-C.T."/>
            <person name="Winkler M.E."/>
        </authorList>
    </citation>
    <scope>NUCLEOTIDE SEQUENCE</scope>
</reference>
<organism evidence="1">
    <name type="scientific">marine metagenome</name>
    <dbReference type="NCBI Taxonomy" id="408172"/>
    <lineage>
        <taxon>unclassified sequences</taxon>
        <taxon>metagenomes</taxon>
        <taxon>ecological metagenomes</taxon>
    </lineage>
</organism>
<protein>
    <recommendedName>
        <fullName evidence="2">DUF5050 domain-containing protein</fullName>
    </recommendedName>
</protein>
<gene>
    <name evidence="1" type="ORF">METZ01_LOCUS436350</name>
</gene>
<dbReference type="SUPFAM" id="SSF63829">
    <property type="entry name" value="Calcium-dependent phosphotriesterase"/>
    <property type="match status" value="1"/>
</dbReference>
<feature type="non-terminal residue" evidence="1">
    <location>
        <position position="263"/>
    </location>
</feature>
<dbReference type="AlphaFoldDB" id="A0A382YJM9"/>
<evidence type="ECO:0008006" key="2">
    <source>
        <dbReference type="Google" id="ProtNLM"/>
    </source>
</evidence>
<name>A0A382YJM9_9ZZZZ</name>
<feature type="non-terminal residue" evidence="1">
    <location>
        <position position="1"/>
    </location>
</feature>
<sequence length="263" mass="27940">DSGYSGLNPTDVSVTNTDVTTALQGGNIQGNALDLTNTTTTLFSYGSGHALSTDGTYLYVCGSPARRYKISDNSYQNLNFNCTYDLEPASDYVYYMSSYTAVYKAANNGTGSTTLLTATNDCNALTVDSASTLYIFDAAAGSSRSIVKINLSTNTKSTLTNLSTGIKLLRGTVVGGQLYTGGNKVYAFDKSNGSKTDLISASTIEGVCSDGIYIYYPDSTLKKYHINNGTISNVASINGSFRACTTDGTHLYYTSTNGNVYKI</sequence>
<proteinExistence type="predicted"/>